<name>A0A0J1IK14_NIACI</name>
<dbReference type="EMBL" id="LDPH01000009">
    <property type="protein sequence ID" value="KLV26311.1"/>
    <property type="molecule type" value="Genomic_DNA"/>
</dbReference>
<feature type="domain" description="HD-GYP" evidence="1">
    <location>
        <begin position="113"/>
        <end position="309"/>
    </location>
</feature>
<dbReference type="NCBIfam" id="TIGR00277">
    <property type="entry name" value="HDIG"/>
    <property type="match status" value="1"/>
</dbReference>
<evidence type="ECO:0000313" key="3">
    <source>
        <dbReference type="Proteomes" id="UP000036045"/>
    </source>
</evidence>
<dbReference type="AlphaFoldDB" id="A0A0J1IK14"/>
<dbReference type="OrthoDB" id="9759601at2"/>
<dbReference type="SMART" id="SM00471">
    <property type="entry name" value="HDc"/>
    <property type="match status" value="1"/>
</dbReference>
<dbReference type="Pfam" id="PF13487">
    <property type="entry name" value="HD_5"/>
    <property type="match status" value="1"/>
</dbReference>
<evidence type="ECO:0000313" key="2">
    <source>
        <dbReference type="EMBL" id="KLV26311.1"/>
    </source>
</evidence>
<protein>
    <submittedName>
        <fullName evidence="2">Histidine kinase</fullName>
    </submittedName>
</protein>
<proteinExistence type="predicted"/>
<organism evidence="2 3">
    <name type="scientific">Niallia circulans</name>
    <name type="common">Bacillus circulans</name>
    <dbReference type="NCBI Taxonomy" id="1397"/>
    <lineage>
        <taxon>Bacteria</taxon>
        <taxon>Bacillati</taxon>
        <taxon>Bacillota</taxon>
        <taxon>Bacilli</taxon>
        <taxon>Bacillales</taxon>
        <taxon>Bacillaceae</taxon>
        <taxon>Niallia</taxon>
    </lineage>
</organism>
<dbReference type="InterPro" id="IPR037522">
    <property type="entry name" value="HD_GYP_dom"/>
</dbReference>
<dbReference type="CDD" id="cd00077">
    <property type="entry name" value="HDc"/>
    <property type="match status" value="1"/>
</dbReference>
<dbReference type="PATRIC" id="fig|1397.4.peg.5635"/>
<dbReference type="InterPro" id="IPR003607">
    <property type="entry name" value="HD/PDEase_dom"/>
</dbReference>
<gene>
    <name evidence="2" type="ORF">ABW02_11535</name>
</gene>
<dbReference type="Proteomes" id="UP000036045">
    <property type="component" value="Unassembled WGS sequence"/>
</dbReference>
<accession>A0A0J1IK14</accession>
<dbReference type="InterPro" id="IPR006675">
    <property type="entry name" value="HDIG_dom"/>
</dbReference>
<keyword evidence="3" id="KW-1185">Reference proteome</keyword>
<keyword evidence="2" id="KW-0808">Transferase</keyword>
<dbReference type="PANTHER" id="PTHR43155:SF2">
    <property type="entry name" value="CYCLIC DI-GMP PHOSPHODIESTERASE PA4108"/>
    <property type="match status" value="1"/>
</dbReference>
<dbReference type="Gene3D" id="1.10.3210.10">
    <property type="entry name" value="Hypothetical protein af1432"/>
    <property type="match status" value="1"/>
</dbReference>
<reference evidence="2 3" key="1">
    <citation type="submission" date="2015-05" db="EMBL/GenBank/DDBJ databases">
        <title>Whole genome sequence and identification of bacterial endophytes from Costus igneus.</title>
        <authorList>
            <person name="Lee Y.P."/>
            <person name="Gan H.M."/>
            <person name="Eng W."/>
            <person name="Wheatley M.S."/>
            <person name="Caraballo A."/>
            <person name="Polter S."/>
            <person name="Savka M.A."/>
            <person name="Hudson A.O."/>
        </authorList>
    </citation>
    <scope>NUCLEOTIDE SEQUENCE [LARGE SCALE GENOMIC DNA]</scope>
    <source>
        <strain evidence="2 3">RIT379</strain>
    </source>
</reference>
<comment type="caution">
    <text evidence="2">The sequence shown here is derived from an EMBL/GenBank/DDBJ whole genome shotgun (WGS) entry which is preliminary data.</text>
</comment>
<dbReference type="PANTHER" id="PTHR43155">
    <property type="entry name" value="CYCLIC DI-GMP PHOSPHODIESTERASE PA4108-RELATED"/>
    <property type="match status" value="1"/>
</dbReference>
<sequence length="364" mass="41058">MRLVGTKNIKEGAILAKPILNDRGRVLINSGIRLEQKMIKRLLDFGISYVYLEDKNTKDIKVNDAISEQVKMEAMQTIEKSFDMIKSADDDNISMVMEKNTPVFKNLVEKVLLELKNHEHLSSVMSDVYLYDNYIFSHSLNVTIYSLALGLELKLPPKQMEILGLGAILHDIGKMTVPLEILLKPGKLTAEEFDIIKSHAEAGFEMLRKVETLPLLVSHCAYQHHERLNGSGYPRGIKAEDIHLFGKIIAVADVFDAITSNRVYHDALLPHEALEILYTGSGYLYDAKIVEAFRRAIVLYPNGLSVMLSNGEKGIVCKQNKGMNERPIIRIVEREGKEIPPYDLNLKENLSIVITQCDSLQNPL</sequence>
<keyword evidence="2" id="KW-0418">Kinase</keyword>
<dbReference type="GO" id="GO:0016301">
    <property type="term" value="F:kinase activity"/>
    <property type="evidence" value="ECO:0007669"/>
    <property type="project" value="UniProtKB-KW"/>
</dbReference>
<dbReference type="PROSITE" id="PS51832">
    <property type="entry name" value="HD_GYP"/>
    <property type="match status" value="1"/>
</dbReference>
<dbReference type="RefSeq" id="WP_047942251.1">
    <property type="nucleotide sequence ID" value="NZ_JBANBP010000076.1"/>
</dbReference>
<dbReference type="SUPFAM" id="SSF109604">
    <property type="entry name" value="HD-domain/PDEase-like"/>
    <property type="match status" value="1"/>
</dbReference>
<evidence type="ECO:0000259" key="1">
    <source>
        <dbReference type="PROSITE" id="PS51832"/>
    </source>
</evidence>